<name>A0A0E9TV65_ANGAN</name>
<reference evidence="1" key="2">
    <citation type="journal article" date="2015" name="Fish Shellfish Immunol.">
        <title>Early steps in the European eel (Anguilla anguilla)-Vibrio vulnificus interaction in the gills: Role of the RtxA13 toxin.</title>
        <authorList>
            <person name="Callol A."/>
            <person name="Pajuelo D."/>
            <person name="Ebbesson L."/>
            <person name="Teles M."/>
            <person name="MacKenzie S."/>
            <person name="Amaro C."/>
        </authorList>
    </citation>
    <scope>NUCLEOTIDE SEQUENCE</scope>
</reference>
<evidence type="ECO:0000313" key="1">
    <source>
        <dbReference type="EMBL" id="JAH56623.1"/>
    </source>
</evidence>
<reference evidence="1" key="1">
    <citation type="submission" date="2014-11" db="EMBL/GenBank/DDBJ databases">
        <authorList>
            <person name="Amaro Gonzalez C."/>
        </authorList>
    </citation>
    <scope>NUCLEOTIDE SEQUENCE</scope>
</reference>
<protein>
    <submittedName>
        <fullName evidence="1">Uncharacterized protein</fullName>
    </submittedName>
</protein>
<dbReference type="EMBL" id="GBXM01051954">
    <property type="protein sequence ID" value="JAH56623.1"/>
    <property type="molecule type" value="Transcribed_RNA"/>
</dbReference>
<dbReference type="PROSITE" id="PS51257">
    <property type="entry name" value="PROKAR_LIPOPROTEIN"/>
    <property type="match status" value="1"/>
</dbReference>
<proteinExistence type="predicted"/>
<organism evidence="1">
    <name type="scientific">Anguilla anguilla</name>
    <name type="common">European freshwater eel</name>
    <name type="synonym">Muraena anguilla</name>
    <dbReference type="NCBI Taxonomy" id="7936"/>
    <lineage>
        <taxon>Eukaryota</taxon>
        <taxon>Metazoa</taxon>
        <taxon>Chordata</taxon>
        <taxon>Craniata</taxon>
        <taxon>Vertebrata</taxon>
        <taxon>Euteleostomi</taxon>
        <taxon>Actinopterygii</taxon>
        <taxon>Neopterygii</taxon>
        <taxon>Teleostei</taxon>
        <taxon>Anguilliformes</taxon>
        <taxon>Anguillidae</taxon>
        <taxon>Anguilla</taxon>
    </lineage>
</organism>
<sequence length="40" mass="4435">MFPKWGLKLSGRPHVFPVSVWLAASCYSQQANNASPGFRV</sequence>
<dbReference type="AlphaFoldDB" id="A0A0E9TV65"/>
<accession>A0A0E9TV65</accession>